<feature type="chain" id="PRO_5016638304" description="Biotrophy-associated secreted protein 2" evidence="2">
    <location>
        <begin position="21"/>
        <end position="294"/>
    </location>
</feature>
<sequence length="294" mass="28532">MARLSLYSLLALSACDFAITQEPGLANVGTGQAKQFITGPCVQDVDCASGCCVLNINTRKEACSSPNVATGGGKQGCSSARGGRGTPGVPFGGGQAGGGQKLVRRAGEGGGGIQAPDPAGAKNVGKGDGSQFIPGECKRNADCESNCCALVGGKDFAVCSGPDVGNAQGKQGCGSAPGEKGGNNNGNNNNNNNNQTGNVNGSSSSQATNNVNQAASGLKPDPAGAKNVGNGKGLQFIGAECGKDRDCASGCCAGVTGQPFGLCSGVGAQTQNGKKGCGTGPKQGGGGGGQGRQQ</sequence>
<gene>
    <name evidence="3" type="ORF">L249_1957</name>
</gene>
<dbReference type="AlphaFoldDB" id="A0A367LNC7"/>
<evidence type="ECO:0008006" key="5">
    <source>
        <dbReference type="Google" id="ProtNLM"/>
    </source>
</evidence>
<organism evidence="3 4">
    <name type="scientific">Ophiocordyceps polyrhachis-furcata BCC 54312</name>
    <dbReference type="NCBI Taxonomy" id="1330021"/>
    <lineage>
        <taxon>Eukaryota</taxon>
        <taxon>Fungi</taxon>
        <taxon>Dikarya</taxon>
        <taxon>Ascomycota</taxon>
        <taxon>Pezizomycotina</taxon>
        <taxon>Sordariomycetes</taxon>
        <taxon>Hypocreomycetidae</taxon>
        <taxon>Hypocreales</taxon>
        <taxon>Ophiocordycipitaceae</taxon>
        <taxon>Ophiocordyceps</taxon>
    </lineage>
</organism>
<feature type="compositionally biased region" description="Polar residues" evidence="1">
    <location>
        <begin position="202"/>
        <end position="215"/>
    </location>
</feature>
<feature type="signal peptide" evidence="2">
    <location>
        <begin position="1"/>
        <end position="20"/>
    </location>
</feature>
<feature type="region of interest" description="Disordered" evidence="1">
    <location>
        <begin position="270"/>
        <end position="294"/>
    </location>
</feature>
<dbReference type="OrthoDB" id="2132010at2759"/>
<evidence type="ECO:0000256" key="1">
    <source>
        <dbReference type="SAM" id="MobiDB-lite"/>
    </source>
</evidence>
<evidence type="ECO:0000313" key="4">
    <source>
        <dbReference type="Proteomes" id="UP000253664"/>
    </source>
</evidence>
<keyword evidence="4" id="KW-1185">Reference proteome</keyword>
<protein>
    <recommendedName>
        <fullName evidence="5">Biotrophy-associated secreted protein 2</fullName>
    </recommendedName>
</protein>
<evidence type="ECO:0000256" key="2">
    <source>
        <dbReference type="SAM" id="SignalP"/>
    </source>
</evidence>
<dbReference type="EMBL" id="LKCN02000001">
    <property type="protein sequence ID" value="RCI15946.1"/>
    <property type="molecule type" value="Genomic_DNA"/>
</dbReference>
<feature type="region of interest" description="Disordered" evidence="1">
    <location>
        <begin position="105"/>
        <end position="128"/>
    </location>
</feature>
<keyword evidence="2" id="KW-0732">Signal</keyword>
<feature type="compositionally biased region" description="Low complexity" evidence="1">
    <location>
        <begin position="185"/>
        <end position="201"/>
    </location>
</feature>
<evidence type="ECO:0000313" key="3">
    <source>
        <dbReference type="EMBL" id="RCI15946.1"/>
    </source>
</evidence>
<accession>A0A367LNC7</accession>
<dbReference type="PROSITE" id="PS51257">
    <property type="entry name" value="PROKAR_LIPOPROTEIN"/>
    <property type="match status" value="1"/>
</dbReference>
<name>A0A367LNC7_9HYPO</name>
<dbReference type="Proteomes" id="UP000253664">
    <property type="component" value="Unassembled WGS sequence"/>
</dbReference>
<feature type="region of interest" description="Disordered" evidence="1">
    <location>
        <begin position="170"/>
        <end position="228"/>
    </location>
</feature>
<reference evidence="3 4" key="1">
    <citation type="journal article" date="2015" name="BMC Genomics">
        <title>Insights from the genome of Ophiocordyceps polyrhachis-furcata to pathogenicity and host specificity in insect fungi.</title>
        <authorList>
            <person name="Wichadakul D."/>
            <person name="Kobmoo N."/>
            <person name="Ingsriswang S."/>
            <person name="Tangphatsornruang S."/>
            <person name="Chantasingh D."/>
            <person name="Luangsa-ard J.J."/>
            <person name="Eurwilaichitr L."/>
        </authorList>
    </citation>
    <scope>NUCLEOTIDE SEQUENCE [LARGE SCALE GENOMIC DNA]</scope>
    <source>
        <strain evidence="3 4">BCC 54312</strain>
    </source>
</reference>
<comment type="caution">
    <text evidence="3">The sequence shown here is derived from an EMBL/GenBank/DDBJ whole genome shotgun (WGS) entry which is preliminary data.</text>
</comment>
<proteinExistence type="predicted"/>
<feature type="compositionally biased region" description="Gly residues" evidence="1">
    <location>
        <begin position="275"/>
        <end position="294"/>
    </location>
</feature>